<dbReference type="OrthoDB" id="6150133at2759"/>
<gene>
    <name evidence="3" type="primary">LOC105267651</name>
</gene>
<dbReference type="Proteomes" id="UP000694866">
    <property type="component" value="Unplaced"/>
</dbReference>
<feature type="region of interest" description="Disordered" evidence="1">
    <location>
        <begin position="292"/>
        <end position="320"/>
    </location>
</feature>
<evidence type="ECO:0000256" key="1">
    <source>
        <dbReference type="SAM" id="MobiDB-lite"/>
    </source>
</evidence>
<dbReference type="GeneID" id="105267651"/>
<protein>
    <submittedName>
        <fullName evidence="3">Uncharacterized protein isoform X1</fullName>
    </submittedName>
</protein>
<sequence length="320" mass="37518">MIPPTGDGFWATVELLVHAIPDARGDRFSDDIEDWLETVASKVEVIRERKRRVNPQDDQDLYPGYRPIIDCSFSNPPVRSKLEMLMGSNVVRLTDRRYMLKLMARIRQDYENRQQSRIEERKKNELMRTKMMILNRLIPVQEAPVEIRRYPLFQLYLYCDAIIEEKRKKRSPKQIKIAQSLYRNLYPHTETEEKLGTEETEVYMKRVHVNGSPELVPLTAEELAEVKREEEAESDIVNGYMLTQEEYDRLHYETAAIKDLREAQNVEDMYARAHEILGILYSYVDDGKYKKPLKEESSASSPEGQEHVDEPETAQSTTQD</sequence>
<evidence type="ECO:0000313" key="3">
    <source>
        <dbReference type="RefSeq" id="XP_011304947.1"/>
    </source>
</evidence>
<dbReference type="KEGG" id="fas:105267651"/>
<name>A0A9R1U2P1_9HYME</name>
<evidence type="ECO:0000313" key="2">
    <source>
        <dbReference type="Proteomes" id="UP000694866"/>
    </source>
</evidence>
<accession>A0A9R1U2P1</accession>
<dbReference type="RefSeq" id="XP_011304947.1">
    <property type="nucleotide sequence ID" value="XM_011306645.1"/>
</dbReference>
<organism evidence="2 3">
    <name type="scientific">Fopius arisanus</name>
    <dbReference type="NCBI Taxonomy" id="64838"/>
    <lineage>
        <taxon>Eukaryota</taxon>
        <taxon>Metazoa</taxon>
        <taxon>Ecdysozoa</taxon>
        <taxon>Arthropoda</taxon>
        <taxon>Hexapoda</taxon>
        <taxon>Insecta</taxon>
        <taxon>Pterygota</taxon>
        <taxon>Neoptera</taxon>
        <taxon>Endopterygota</taxon>
        <taxon>Hymenoptera</taxon>
        <taxon>Apocrita</taxon>
        <taxon>Ichneumonoidea</taxon>
        <taxon>Braconidae</taxon>
        <taxon>Opiinae</taxon>
        <taxon>Fopius</taxon>
    </lineage>
</organism>
<keyword evidence="2" id="KW-1185">Reference proteome</keyword>
<dbReference type="AlphaFoldDB" id="A0A9R1U2P1"/>
<reference evidence="3" key="1">
    <citation type="submission" date="2025-08" db="UniProtKB">
        <authorList>
            <consortium name="RefSeq"/>
        </authorList>
    </citation>
    <scope>IDENTIFICATION</scope>
    <source>
        <strain evidence="3">USDA-PBARC FA_bdor</strain>
        <tissue evidence="3">Whole organism</tissue>
    </source>
</reference>
<proteinExistence type="predicted"/>